<dbReference type="PIRSF" id="PIRSF006603">
    <property type="entry name" value="DinF"/>
    <property type="match status" value="1"/>
</dbReference>
<dbReference type="AlphaFoldDB" id="A0A2N0UKZ5"/>
<evidence type="ECO:0000256" key="3">
    <source>
        <dbReference type="ARBA" id="ARBA00022475"/>
    </source>
</evidence>
<dbReference type="Proteomes" id="UP000233425">
    <property type="component" value="Unassembled WGS sequence"/>
</dbReference>
<keyword evidence="2" id="KW-0813">Transport</keyword>
<evidence type="ECO:0000256" key="7">
    <source>
        <dbReference type="SAM" id="Phobius"/>
    </source>
</evidence>
<dbReference type="PANTHER" id="PTHR43549:SF3">
    <property type="entry name" value="MULTIDRUG RESISTANCE PROTEIN YPNP-RELATED"/>
    <property type="match status" value="1"/>
</dbReference>
<feature type="transmembrane region" description="Helical" evidence="7">
    <location>
        <begin position="97"/>
        <end position="119"/>
    </location>
</feature>
<evidence type="ECO:0000256" key="5">
    <source>
        <dbReference type="ARBA" id="ARBA00022989"/>
    </source>
</evidence>
<comment type="subcellular location">
    <subcellularLocation>
        <location evidence="1">Cell membrane</location>
        <topology evidence="1">Multi-pass membrane protein</topology>
    </subcellularLocation>
</comment>
<evidence type="ECO:0000313" key="9">
    <source>
        <dbReference type="Proteomes" id="UP000233425"/>
    </source>
</evidence>
<dbReference type="GO" id="GO:0005886">
    <property type="term" value="C:plasma membrane"/>
    <property type="evidence" value="ECO:0007669"/>
    <property type="project" value="UniProtKB-SubCell"/>
</dbReference>
<evidence type="ECO:0000313" key="8">
    <source>
        <dbReference type="EMBL" id="PKD27654.1"/>
    </source>
</evidence>
<dbReference type="RefSeq" id="WP_101029377.1">
    <property type="nucleotide sequence ID" value="NZ_CABMMZ010000069.1"/>
</dbReference>
<feature type="transmembrane region" description="Helical" evidence="7">
    <location>
        <begin position="360"/>
        <end position="378"/>
    </location>
</feature>
<comment type="caution">
    <text evidence="8">The sequence shown here is derived from an EMBL/GenBank/DDBJ whole genome shotgun (WGS) entry which is preliminary data.</text>
</comment>
<sequence length="454" mass="49424">MNGSKSVRNLTQGKISSQILFFAIPVIIGNLLQELYNVVDTLIVGQTLGEIKLAAVGSTSSLNFFALGFFIGLSAGCSVITSQHFGANDMERVKKSVAAHIIIGVVSAVVLTVSFVLLVNPLLTMLGTTSDTFEYASRYLTIIYLGIPATMLYNLTASLLRSVGDSKTPLYLLLFSSVMNVGLDLLFIIVFRWDVSGAAIATVISQLVSAVLCCVYIFFKVKMLLPNRNSFKNLTLTVRDELKVGFPMGLQNSVISIGMMVLQYFVNQFGSYAVAAYTIGNRVQLLIQNPMNSMSTVIATFAGQNEGAGRYDRIKKGVNFCLLICIIYSIVIGAVSMIFAQPITGIFTSGSSQQTIDYSVQFIFWNCPFEWSLAMLFIYRGTIQGLKNGIVPMIGSLIEVVMRIMTPVIFSSVIGYASICVAGPAAWTGSMLLMIAVYYVKIRKLSKTKTVVAN</sequence>
<feature type="transmembrane region" description="Helical" evidence="7">
    <location>
        <begin position="199"/>
        <end position="219"/>
    </location>
</feature>
<dbReference type="InterPro" id="IPR002528">
    <property type="entry name" value="MATE_fam"/>
</dbReference>
<evidence type="ECO:0000256" key="1">
    <source>
        <dbReference type="ARBA" id="ARBA00004651"/>
    </source>
</evidence>
<keyword evidence="5 7" id="KW-1133">Transmembrane helix</keyword>
<feature type="transmembrane region" description="Helical" evidence="7">
    <location>
        <begin position="64"/>
        <end position="85"/>
    </location>
</feature>
<name>A0A2N0UKZ5_9FIRM</name>
<feature type="transmembrane region" description="Helical" evidence="7">
    <location>
        <begin position="390"/>
        <end position="410"/>
    </location>
</feature>
<keyword evidence="6 7" id="KW-0472">Membrane</keyword>
<feature type="transmembrane region" description="Helical" evidence="7">
    <location>
        <begin position="320"/>
        <end position="340"/>
    </location>
</feature>
<dbReference type="InterPro" id="IPR048279">
    <property type="entry name" value="MdtK-like"/>
</dbReference>
<dbReference type="GO" id="GO:0042910">
    <property type="term" value="F:xenobiotic transmembrane transporter activity"/>
    <property type="evidence" value="ECO:0007669"/>
    <property type="project" value="InterPro"/>
</dbReference>
<organism evidence="8 9">
    <name type="scientific">Ruminococcus bromii</name>
    <dbReference type="NCBI Taxonomy" id="40518"/>
    <lineage>
        <taxon>Bacteria</taxon>
        <taxon>Bacillati</taxon>
        <taxon>Bacillota</taxon>
        <taxon>Clostridia</taxon>
        <taxon>Eubacteriales</taxon>
        <taxon>Oscillospiraceae</taxon>
        <taxon>Ruminococcus</taxon>
    </lineage>
</organism>
<dbReference type="PANTHER" id="PTHR43549">
    <property type="entry name" value="MULTIDRUG RESISTANCE PROTEIN YPNP-RELATED"/>
    <property type="match status" value="1"/>
</dbReference>
<evidence type="ECO:0008006" key="10">
    <source>
        <dbReference type="Google" id="ProtNLM"/>
    </source>
</evidence>
<feature type="transmembrane region" description="Helical" evidence="7">
    <location>
        <begin position="416"/>
        <end position="440"/>
    </location>
</feature>
<dbReference type="CDD" id="cd13138">
    <property type="entry name" value="MATE_yoeA_like"/>
    <property type="match status" value="1"/>
</dbReference>
<keyword evidence="3" id="KW-1003">Cell membrane</keyword>
<dbReference type="InterPro" id="IPR052031">
    <property type="entry name" value="Membrane_Transporter-Flippase"/>
</dbReference>
<evidence type="ECO:0000256" key="6">
    <source>
        <dbReference type="ARBA" id="ARBA00023136"/>
    </source>
</evidence>
<dbReference type="GO" id="GO:0015297">
    <property type="term" value="F:antiporter activity"/>
    <property type="evidence" value="ECO:0007669"/>
    <property type="project" value="InterPro"/>
</dbReference>
<evidence type="ECO:0000256" key="4">
    <source>
        <dbReference type="ARBA" id="ARBA00022692"/>
    </source>
</evidence>
<accession>A0A2N0UKZ5</accession>
<proteinExistence type="predicted"/>
<evidence type="ECO:0000256" key="2">
    <source>
        <dbReference type="ARBA" id="ARBA00022448"/>
    </source>
</evidence>
<dbReference type="NCBIfam" id="TIGR00797">
    <property type="entry name" value="matE"/>
    <property type="match status" value="1"/>
</dbReference>
<dbReference type="EMBL" id="NNSR01000069">
    <property type="protein sequence ID" value="PKD27654.1"/>
    <property type="molecule type" value="Genomic_DNA"/>
</dbReference>
<gene>
    <name evidence="8" type="ORF">RBATCC27255_01415</name>
</gene>
<protein>
    <recommendedName>
        <fullName evidence="10">MATE family efflux transporter</fullName>
    </recommendedName>
</protein>
<keyword evidence="9" id="KW-1185">Reference proteome</keyword>
<reference evidence="8" key="1">
    <citation type="journal article" date="2018" name="Environ. Microbiol.">
        <title>Sporulation capability and amylosome conservation among diverse human colonic and rumen isolates of the keystone starch-degrader Ruminococcus bromii.</title>
        <authorList>
            <person name="Mukhopadhya I."/>
            <person name="Morais S."/>
            <person name="Laverde-Gomez J."/>
            <person name="Sheridan P.O."/>
            <person name="Walker A.W."/>
            <person name="Kelly W."/>
            <person name="Klieve A.V."/>
            <person name="Ouwerkerk D."/>
            <person name="Duncan S.H."/>
            <person name="Louis P."/>
            <person name="Koropatkin N."/>
            <person name="Cockburn D."/>
            <person name="Kibler R."/>
            <person name="Cooper P.J."/>
            <person name="Sandoval C."/>
            <person name="Crost E."/>
            <person name="Juge N."/>
            <person name="Bayer E.A."/>
            <person name="Flint H.J."/>
        </authorList>
    </citation>
    <scope>NUCLEOTIDE SEQUENCE [LARGE SCALE GENOMIC DNA]</scope>
    <source>
        <strain evidence="8">ATCC 27255</strain>
    </source>
</reference>
<feature type="transmembrane region" description="Helical" evidence="7">
    <location>
        <begin position="20"/>
        <end position="44"/>
    </location>
</feature>
<feature type="transmembrane region" description="Helical" evidence="7">
    <location>
        <begin position="172"/>
        <end position="193"/>
    </location>
</feature>
<dbReference type="Pfam" id="PF01554">
    <property type="entry name" value="MatE"/>
    <property type="match status" value="2"/>
</dbReference>
<feature type="transmembrane region" description="Helical" evidence="7">
    <location>
        <begin position="139"/>
        <end position="160"/>
    </location>
</feature>
<keyword evidence="4 7" id="KW-0812">Transmembrane</keyword>